<dbReference type="NCBIfam" id="NF002794">
    <property type="entry name" value="PRK02925.1"/>
    <property type="match status" value="1"/>
</dbReference>
<dbReference type="GO" id="GO:0042840">
    <property type="term" value="P:D-glucuronate catabolic process"/>
    <property type="evidence" value="ECO:0007669"/>
    <property type="project" value="TreeGrafter"/>
</dbReference>
<name>A0A5P9NK31_9GAMM</name>
<dbReference type="PANTHER" id="PTHR30068">
    <property type="entry name" value="URONATE ISOMERASE"/>
    <property type="match status" value="1"/>
</dbReference>
<dbReference type="OrthoDB" id="9766564at2"/>
<dbReference type="SUPFAM" id="SSF51556">
    <property type="entry name" value="Metallo-dependent hydrolases"/>
    <property type="match status" value="1"/>
</dbReference>
<dbReference type="PANTHER" id="PTHR30068:SF4">
    <property type="entry name" value="URONATE ISOMERASE"/>
    <property type="match status" value="1"/>
</dbReference>
<evidence type="ECO:0000256" key="7">
    <source>
        <dbReference type="HAMAP-Rule" id="MF_00675"/>
    </source>
</evidence>
<reference evidence="8 9" key="1">
    <citation type="submission" date="2019-02" db="EMBL/GenBank/DDBJ databases">
        <authorList>
            <person name="Li S.-H."/>
        </authorList>
    </citation>
    <scope>NUCLEOTIDE SEQUENCE [LARGE SCALE GENOMIC DNA]</scope>
    <source>
        <strain evidence="8 9">IMCC14385</strain>
    </source>
</reference>
<dbReference type="InterPro" id="IPR032466">
    <property type="entry name" value="Metal_Hydrolase"/>
</dbReference>
<keyword evidence="6 7" id="KW-0413">Isomerase</keyword>
<dbReference type="GO" id="GO:0008880">
    <property type="term" value="F:glucuronate isomerase activity"/>
    <property type="evidence" value="ECO:0007669"/>
    <property type="project" value="UniProtKB-UniRule"/>
</dbReference>
<dbReference type="Gene3D" id="3.20.20.140">
    <property type="entry name" value="Metal-dependent hydrolases"/>
    <property type="match status" value="1"/>
</dbReference>
<dbReference type="UniPathway" id="UPA00246"/>
<evidence type="ECO:0000256" key="4">
    <source>
        <dbReference type="ARBA" id="ARBA00012546"/>
    </source>
</evidence>
<protein>
    <recommendedName>
        <fullName evidence="5 7">Uronate isomerase</fullName>
        <ecNumber evidence="4 7">5.3.1.12</ecNumber>
    </recommendedName>
    <alternativeName>
        <fullName evidence="7">Glucuronate isomerase</fullName>
    </alternativeName>
    <alternativeName>
        <fullName evidence="7">Uronic isomerase</fullName>
    </alternativeName>
</protein>
<dbReference type="InterPro" id="IPR003766">
    <property type="entry name" value="Uronate_isomerase"/>
</dbReference>
<comment type="pathway">
    <text evidence="2 7">Carbohydrate metabolism; pentose and glucuronate interconversion.</text>
</comment>
<dbReference type="EMBL" id="CP036422">
    <property type="protein sequence ID" value="QFU75949.1"/>
    <property type="molecule type" value="Genomic_DNA"/>
</dbReference>
<keyword evidence="9" id="KW-1185">Reference proteome</keyword>
<evidence type="ECO:0000313" key="8">
    <source>
        <dbReference type="EMBL" id="QFU75949.1"/>
    </source>
</evidence>
<evidence type="ECO:0000256" key="6">
    <source>
        <dbReference type="ARBA" id="ARBA00023235"/>
    </source>
</evidence>
<comment type="similarity">
    <text evidence="3 7">Belongs to the metallo-dependent hydrolases superfamily. Uronate isomerase family.</text>
</comment>
<gene>
    <name evidence="7 8" type="primary">uxaC</name>
    <name evidence="8" type="ORF">EY643_09900</name>
</gene>
<evidence type="ECO:0000256" key="1">
    <source>
        <dbReference type="ARBA" id="ARBA00001165"/>
    </source>
</evidence>
<dbReference type="AlphaFoldDB" id="A0A5P9NK31"/>
<evidence type="ECO:0000256" key="2">
    <source>
        <dbReference type="ARBA" id="ARBA00004892"/>
    </source>
</evidence>
<dbReference type="EC" id="5.3.1.12" evidence="4 7"/>
<dbReference type="RefSeq" id="WP_152662055.1">
    <property type="nucleotide sequence ID" value="NZ_CP036422.1"/>
</dbReference>
<proteinExistence type="inferred from homology"/>
<dbReference type="Pfam" id="PF02614">
    <property type="entry name" value="UxaC"/>
    <property type="match status" value="1"/>
</dbReference>
<accession>A0A5P9NK31</accession>
<dbReference type="Gene3D" id="1.10.2020.10">
    <property type="entry name" value="uronate isomerase, domain 2, chain A"/>
    <property type="match status" value="1"/>
</dbReference>
<evidence type="ECO:0000313" key="9">
    <source>
        <dbReference type="Proteomes" id="UP000326287"/>
    </source>
</evidence>
<dbReference type="HAMAP" id="MF_00675">
    <property type="entry name" value="UxaC"/>
    <property type="match status" value="1"/>
</dbReference>
<comment type="catalytic activity">
    <reaction evidence="1 7">
        <text>D-glucuronate = D-fructuronate</text>
        <dbReference type="Rhea" id="RHEA:13049"/>
        <dbReference type="ChEBI" id="CHEBI:58720"/>
        <dbReference type="ChEBI" id="CHEBI:59863"/>
        <dbReference type="EC" id="5.3.1.12"/>
    </reaction>
</comment>
<evidence type="ECO:0000256" key="3">
    <source>
        <dbReference type="ARBA" id="ARBA00008397"/>
    </source>
</evidence>
<dbReference type="Proteomes" id="UP000326287">
    <property type="component" value="Chromosome"/>
</dbReference>
<evidence type="ECO:0000256" key="5">
    <source>
        <dbReference type="ARBA" id="ARBA00020555"/>
    </source>
</evidence>
<dbReference type="GO" id="GO:0019698">
    <property type="term" value="P:D-galacturonate catabolic process"/>
    <property type="evidence" value="ECO:0007669"/>
    <property type="project" value="TreeGrafter"/>
</dbReference>
<sequence length="469" mass="52344">MSKLLHPDRLFASCPQQRDIARALYHQVADLPIISPHGHTDPRWFAHNKAFGNATELLIQPDHYLLRMLFSQGISMEQLGISKASGQSSDADPAAVWQLFAENYSLFRGTPTRLWMDHVFSAVFGIDELLCASNSASFYAEINSQLARPEFLPRSLFERFNIEVIATTESPLDPLHAHQLLAADSWQGRVITAFRPDPVVDPEYENFPDNITELAQISGIDCSSYSGYLDALRERRAFFKSMGATSTDHGHPSATTADLPRAQCETLFAGALAGSLSAADAELFRGQMLLEMALMSLEDGLVMQLHPGVSRNHNPSLFAQYGRDKGADLPLPGEFVNALKPLLARVGNEADFTLILFTLDETTYARELAPLAGHYPCLRVGPAWWFHDSPEGMLRYRHQITETAGFYNTVGFNDDTRAFLSIPARHDVARRIDCRFLAQLVAEHRLTLPEAEQLAHDLAYQLAKDAYRL</sequence>
<dbReference type="KEGG" id="halc:EY643_09900"/>
<comment type="catalytic activity">
    <reaction evidence="7">
        <text>aldehydo-D-galacturonate = keto-D-tagaturonate</text>
        <dbReference type="Rhea" id="RHEA:27702"/>
        <dbReference type="ChEBI" id="CHEBI:12952"/>
        <dbReference type="ChEBI" id="CHEBI:17886"/>
    </reaction>
</comment>
<organism evidence="8 9">
    <name type="scientific">Halioglobus maricola</name>
    <dbReference type="NCBI Taxonomy" id="2601894"/>
    <lineage>
        <taxon>Bacteria</taxon>
        <taxon>Pseudomonadati</taxon>
        <taxon>Pseudomonadota</taxon>
        <taxon>Gammaproteobacteria</taxon>
        <taxon>Cellvibrionales</taxon>
        <taxon>Halieaceae</taxon>
        <taxon>Halioglobus</taxon>
    </lineage>
</organism>